<dbReference type="Proteomes" id="UP000265497">
    <property type="component" value="Unassembled WGS sequence"/>
</dbReference>
<protein>
    <recommendedName>
        <fullName evidence="3">6-bladed beta-propeller</fullName>
    </recommendedName>
</protein>
<evidence type="ECO:0000313" key="2">
    <source>
        <dbReference type="Proteomes" id="UP000265497"/>
    </source>
</evidence>
<dbReference type="AlphaFoldDB" id="A0A3A1YAQ9"/>
<name>A0A3A1YAQ9_9FLAO</name>
<dbReference type="Gene3D" id="2.120.10.30">
    <property type="entry name" value="TolB, C-terminal domain"/>
    <property type="match status" value="1"/>
</dbReference>
<dbReference type="Pfam" id="PF17170">
    <property type="entry name" value="DUF5128"/>
    <property type="match status" value="1"/>
</dbReference>
<evidence type="ECO:0008006" key="3">
    <source>
        <dbReference type="Google" id="ProtNLM"/>
    </source>
</evidence>
<dbReference type="RefSeq" id="WP_119653030.1">
    <property type="nucleotide sequence ID" value="NZ_NSDI01000012.1"/>
</dbReference>
<dbReference type="EMBL" id="NSDI01000012">
    <property type="protein sequence ID" value="RIY35383.1"/>
    <property type="molecule type" value="Genomic_DNA"/>
</dbReference>
<sequence length="406" mass="47582">MKQICFLVCVLLFNSCQNTPEKTRYTQEQIASLQLEETKILTPKMDSIKKIDLNPFLGKKHFEFGNLVSDVKIIPLETNNKSLIGGIYKIITTEEYIYIMDKFKGRNIIIFDKSGKFIKRFSHGQGPGELSRLYDIDYDFKNDELVAFQHSFLLFFDKQGKFLRQERLPLGFNNLIVTDNGYIFKTLSQQGGNTHLEEKEKYTLLVTDKKFELNFVSLPVDQETRALSAYTYLHKNDNLFKITGEFTDSIYSYEPKTNKLTTEFVLDYDRKLPLKYVYGKTFEEFDRITQNNNYYFNIGAYFETFSQNIFFLENYYIGSQTVIYRDKKTGNMVGGTDANYDPKEIPPIAFPKAVYKDYFVSTYIPGSKDYDFLKDSKIISAEHKEKIKLLEDDDNPVLVYFKLREF</sequence>
<accession>A0A3A1YAQ9</accession>
<dbReference type="InterPro" id="IPR011042">
    <property type="entry name" value="6-blade_b-propeller_TolB-like"/>
</dbReference>
<proteinExistence type="predicted"/>
<comment type="caution">
    <text evidence="1">The sequence shown here is derived from an EMBL/GenBank/DDBJ whole genome shotgun (WGS) entry which is preliminary data.</text>
</comment>
<reference evidence="1 2" key="1">
    <citation type="submission" date="2017-08" db="EMBL/GenBank/DDBJ databases">
        <title>Capnocytophaga canis 17-158 assembly.</title>
        <authorList>
            <person name="Gulvik C.A."/>
        </authorList>
    </citation>
    <scope>NUCLEOTIDE SEQUENCE [LARGE SCALE GENOMIC DNA]</scope>
    <source>
        <strain evidence="1 2">17-158</strain>
    </source>
</reference>
<evidence type="ECO:0000313" key="1">
    <source>
        <dbReference type="EMBL" id="RIY35383.1"/>
    </source>
</evidence>
<gene>
    <name evidence="1" type="ORF">CKY20_10325</name>
</gene>
<organism evidence="1 2">
    <name type="scientific">Capnocytophaga canis</name>
    <dbReference type="NCBI Taxonomy" id="1848903"/>
    <lineage>
        <taxon>Bacteria</taxon>
        <taxon>Pseudomonadati</taxon>
        <taxon>Bacteroidota</taxon>
        <taxon>Flavobacteriia</taxon>
        <taxon>Flavobacteriales</taxon>
        <taxon>Flavobacteriaceae</taxon>
        <taxon>Capnocytophaga</taxon>
    </lineage>
</organism>